<organism evidence="1 2">
    <name type="scientific">Periconia macrospinosa</name>
    <dbReference type="NCBI Taxonomy" id="97972"/>
    <lineage>
        <taxon>Eukaryota</taxon>
        <taxon>Fungi</taxon>
        <taxon>Dikarya</taxon>
        <taxon>Ascomycota</taxon>
        <taxon>Pezizomycotina</taxon>
        <taxon>Dothideomycetes</taxon>
        <taxon>Pleosporomycetidae</taxon>
        <taxon>Pleosporales</taxon>
        <taxon>Massarineae</taxon>
        <taxon>Periconiaceae</taxon>
        <taxon>Periconia</taxon>
    </lineage>
</organism>
<keyword evidence="2" id="KW-1185">Reference proteome</keyword>
<name>A0A2V1DFI0_9PLEO</name>
<dbReference type="Proteomes" id="UP000244855">
    <property type="component" value="Unassembled WGS sequence"/>
</dbReference>
<protein>
    <submittedName>
        <fullName evidence="1">Uncharacterized protein</fullName>
    </submittedName>
</protein>
<dbReference type="EMBL" id="KZ805451">
    <property type="protein sequence ID" value="PVH96887.1"/>
    <property type="molecule type" value="Genomic_DNA"/>
</dbReference>
<evidence type="ECO:0000313" key="2">
    <source>
        <dbReference type="Proteomes" id="UP000244855"/>
    </source>
</evidence>
<reference evidence="1 2" key="1">
    <citation type="journal article" date="2018" name="Sci. Rep.">
        <title>Comparative genomics provides insights into the lifestyle and reveals functional heterogeneity of dark septate endophytic fungi.</title>
        <authorList>
            <person name="Knapp D.G."/>
            <person name="Nemeth J.B."/>
            <person name="Barry K."/>
            <person name="Hainaut M."/>
            <person name="Henrissat B."/>
            <person name="Johnson J."/>
            <person name="Kuo A."/>
            <person name="Lim J.H.P."/>
            <person name="Lipzen A."/>
            <person name="Nolan M."/>
            <person name="Ohm R.A."/>
            <person name="Tamas L."/>
            <person name="Grigoriev I.V."/>
            <person name="Spatafora J.W."/>
            <person name="Nagy L.G."/>
            <person name="Kovacs G.M."/>
        </authorList>
    </citation>
    <scope>NUCLEOTIDE SEQUENCE [LARGE SCALE GENOMIC DNA]</scope>
    <source>
        <strain evidence="1 2">DSE2036</strain>
    </source>
</reference>
<sequence length="56" mass="6528">MLSELVKDMRSAPHRTAPNRTRTCMCVCMYVCMHSSGRQATLTPIDYPHYYSYYCS</sequence>
<gene>
    <name evidence="1" type="ORF">DM02DRAFT_101923</name>
</gene>
<accession>A0A2V1DFI0</accession>
<evidence type="ECO:0000313" key="1">
    <source>
        <dbReference type="EMBL" id="PVH96887.1"/>
    </source>
</evidence>
<proteinExistence type="predicted"/>
<dbReference type="AlphaFoldDB" id="A0A2V1DFI0"/>